<name>A0ACD4RGA7_9BACI</name>
<organism evidence="1 2">
    <name type="scientific">Metabacillus hrfriensis</name>
    <dbReference type="NCBI Taxonomy" id="3048891"/>
    <lineage>
        <taxon>Bacteria</taxon>
        <taxon>Bacillati</taxon>
        <taxon>Bacillota</taxon>
        <taxon>Bacilli</taxon>
        <taxon>Bacillales</taxon>
        <taxon>Bacillaceae</taxon>
        <taxon>Metabacillus</taxon>
    </lineage>
</organism>
<proteinExistence type="predicted"/>
<accession>A0ACD4RGA7</accession>
<dbReference type="Proteomes" id="UP001226091">
    <property type="component" value="Chromosome"/>
</dbReference>
<gene>
    <name evidence="1" type="ORF">QLQ22_08590</name>
</gene>
<sequence>MWRVVIVDDDRHVLAGMRKAIPWETIGAVCVGEGTDGASGYDVIMKTRPDIVMTDIYMPVMTGLEMLQRLREHDFNGKAIILSGYADFEYARKALQLDVHDYLSKPVTIQTITEVLQGVITQLEKDSLAKKQQRETKDTLEYYQSMLLNSWLKSVVIGLQDQQFTLLNNEKLKVTNLKHIVLCIQMEKSPGLQSNPAWPKFIKSFNERKLSFPHFVNAEWIELDYHDSAIFLSFSDEIASETVICDTLKLAKLILEDVRQILTIPFQMGAGSIKDDWQHISISTKEALSALSKASPYEIVQYEKLINGEPDKKIDFHRPVPFYRELAEAFKIYHKEHGLKVIDQFVKECEENNRYLPSHLKLICKELWAVLTYSLYENGLNIDELSEGKRIYHCIDYITGLKPFSVWLKDALTAVCEHQKLNEKENIRHKQAVEYMMQYVQEHYSKNITLQDLSEQIYISRNYLSQIFKKATGLSFNHYVNKIRMEKAKNLILEGKLLIYEVAEEVGYKNTPYFSSLFKKYTGLNPTDLLKQ</sequence>
<protein>
    <submittedName>
        <fullName evidence="1">Response regulator transcription factor</fullName>
    </submittedName>
</protein>
<keyword evidence="2" id="KW-1185">Reference proteome</keyword>
<evidence type="ECO:0000313" key="2">
    <source>
        <dbReference type="Proteomes" id="UP001226091"/>
    </source>
</evidence>
<reference evidence="2" key="1">
    <citation type="journal article" date="2025" name="Aquaculture">
        <title>Assessment of the bioflocculant production and safety properties of Metabacillus hrfriensis sp. nov. based on phenotypic and whole-genome sequencing analysis.</title>
        <authorList>
            <person name="Zhang R."/>
            <person name="Zhao Z."/>
            <person name="Luo L."/>
            <person name="Wang S."/>
            <person name="Guo K."/>
            <person name="Xu W."/>
        </authorList>
    </citation>
    <scope>NUCLEOTIDE SEQUENCE [LARGE SCALE GENOMIC DNA]</scope>
    <source>
        <strain evidence="2">CT-WN-B3</strain>
    </source>
</reference>
<dbReference type="EMBL" id="CP126116">
    <property type="protein sequence ID" value="WHZ59364.1"/>
    <property type="molecule type" value="Genomic_DNA"/>
</dbReference>
<evidence type="ECO:0000313" key="1">
    <source>
        <dbReference type="EMBL" id="WHZ59364.1"/>
    </source>
</evidence>